<evidence type="ECO:0000256" key="1">
    <source>
        <dbReference type="SAM" id="MobiDB-lite"/>
    </source>
</evidence>
<keyword evidence="3" id="KW-1185">Reference proteome</keyword>
<accession>A0A4D6LXQ5</accession>
<dbReference type="EMBL" id="CP039349">
    <property type="protein sequence ID" value="QCD93477.1"/>
    <property type="molecule type" value="Genomic_DNA"/>
</dbReference>
<protein>
    <submittedName>
        <fullName evidence="2">Uncharacterized protein</fullName>
    </submittedName>
</protein>
<feature type="region of interest" description="Disordered" evidence="1">
    <location>
        <begin position="22"/>
        <end position="63"/>
    </location>
</feature>
<reference evidence="2 3" key="1">
    <citation type="submission" date="2019-04" db="EMBL/GenBank/DDBJ databases">
        <title>An improved genome assembly and genetic linkage map for asparagus bean, Vigna unguiculata ssp. sesquipedialis.</title>
        <authorList>
            <person name="Xia Q."/>
            <person name="Zhang R."/>
            <person name="Dong Y."/>
        </authorList>
    </citation>
    <scope>NUCLEOTIDE SEQUENCE [LARGE SCALE GENOMIC DNA]</scope>
    <source>
        <tissue evidence="2">Leaf</tissue>
    </source>
</reference>
<sequence length="111" mass="12638">MPLCYQPTRLDHSQVDHQSIYKTQQTSHQLKHQPRSSQEPSLRRKGSFAQAVGPRLGKTTNSEGCWNVNSRLGEVRRAPPRLIELSPRSKTRSLAWAENYSDEPKSSRVLA</sequence>
<organism evidence="2 3">
    <name type="scientific">Vigna unguiculata</name>
    <name type="common">Cowpea</name>
    <dbReference type="NCBI Taxonomy" id="3917"/>
    <lineage>
        <taxon>Eukaryota</taxon>
        <taxon>Viridiplantae</taxon>
        <taxon>Streptophyta</taxon>
        <taxon>Embryophyta</taxon>
        <taxon>Tracheophyta</taxon>
        <taxon>Spermatophyta</taxon>
        <taxon>Magnoliopsida</taxon>
        <taxon>eudicotyledons</taxon>
        <taxon>Gunneridae</taxon>
        <taxon>Pentapetalae</taxon>
        <taxon>rosids</taxon>
        <taxon>fabids</taxon>
        <taxon>Fabales</taxon>
        <taxon>Fabaceae</taxon>
        <taxon>Papilionoideae</taxon>
        <taxon>50 kb inversion clade</taxon>
        <taxon>NPAAA clade</taxon>
        <taxon>indigoferoid/millettioid clade</taxon>
        <taxon>Phaseoleae</taxon>
        <taxon>Vigna</taxon>
    </lineage>
</organism>
<feature type="compositionally biased region" description="Basic and acidic residues" evidence="1">
    <location>
        <begin position="102"/>
        <end position="111"/>
    </location>
</feature>
<proteinExistence type="predicted"/>
<name>A0A4D6LXQ5_VIGUN</name>
<evidence type="ECO:0000313" key="2">
    <source>
        <dbReference type="EMBL" id="QCD93477.1"/>
    </source>
</evidence>
<dbReference type="AlphaFoldDB" id="A0A4D6LXQ5"/>
<gene>
    <name evidence="2" type="ORF">DEO72_LG5g1552</name>
</gene>
<feature type="region of interest" description="Disordered" evidence="1">
    <location>
        <begin position="83"/>
        <end position="111"/>
    </location>
</feature>
<dbReference type="Proteomes" id="UP000501690">
    <property type="component" value="Linkage Group LG5"/>
</dbReference>
<evidence type="ECO:0000313" key="3">
    <source>
        <dbReference type="Proteomes" id="UP000501690"/>
    </source>
</evidence>